<dbReference type="Gramene" id="TuG1812G0700002985.01.T01">
    <property type="protein sequence ID" value="TuG1812G0700002985.01.T01"/>
    <property type="gene ID" value="TuG1812G0700002985.01"/>
</dbReference>
<keyword evidence="1" id="KW-0472">Membrane</keyword>
<evidence type="ECO:0000256" key="1">
    <source>
        <dbReference type="SAM" id="Phobius"/>
    </source>
</evidence>
<feature type="transmembrane region" description="Helical" evidence="1">
    <location>
        <begin position="33"/>
        <end position="51"/>
    </location>
</feature>
<sequence length="61" mass="7122">MFYYVFAGFLLLLCIFDLLVLTVLNGACRSMDIVRIVTFLQYIIFISHVSQGDKREMEKLL</sequence>
<accession>A0A8R7V2T2</accession>
<keyword evidence="3" id="KW-1185">Reference proteome</keyword>
<protein>
    <submittedName>
        <fullName evidence="2">Uncharacterized protein</fullName>
    </submittedName>
</protein>
<feature type="transmembrane region" description="Helical" evidence="1">
    <location>
        <begin position="6"/>
        <end position="26"/>
    </location>
</feature>
<evidence type="ECO:0000313" key="3">
    <source>
        <dbReference type="Proteomes" id="UP000015106"/>
    </source>
</evidence>
<reference evidence="2" key="2">
    <citation type="submission" date="2018-03" db="EMBL/GenBank/DDBJ databases">
        <title>The Triticum urartu genome reveals the dynamic nature of wheat genome evolution.</title>
        <authorList>
            <person name="Ling H."/>
            <person name="Ma B."/>
            <person name="Shi X."/>
            <person name="Liu H."/>
            <person name="Dong L."/>
            <person name="Sun H."/>
            <person name="Cao Y."/>
            <person name="Gao Q."/>
            <person name="Zheng S."/>
            <person name="Li Y."/>
            <person name="Yu Y."/>
            <person name="Du H."/>
            <person name="Qi M."/>
            <person name="Li Y."/>
            <person name="Yu H."/>
            <person name="Cui Y."/>
            <person name="Wang N."/>
            <person name="Chen C."/>
            <person name="Wu H."/>
            <person name="Zhao Y."/>
            <person name="Zhang J."/>
            <person name="Li Y."/>
            <person name="Zhou W."/>
            <person name="Zhang B."/>
            <person name="Hu W."/>
            <person name="Eijk M."/>
            <person name="Tang J."/>
            <person name="Witsenboer H."/>
            <person name="Zhao S."/>
            <person name="Li Z."/>
            <person name="Zhang A."/>
            <person name="Wang D."/>
            <person name="Liang C."/>
        </authorList>
    </citation>
    <scope>NUCLEOTIDE SEQUENCE [LARGE SCALE GENOMIC DNA]</scope>
    <source>
        <strain evidence="2">cv. G1812</strain>
    </source>
</reference>
<keyword evidence="1" id="KW-1133">Transmembrane helix</keyword>
<reference evidence="3" key="1">
    <citation type="journal article" date="2013" name="Nature">
        <title>Draft genome of the wheat A-genome progenitor Triticum urartu.</title>
        <authorList>
            <person name="Ling H.Q."/>
            <person name="Zhao S."/>
            <person name="Liu D."/>
            <person name="Wang J."/>
            <person name="Sun H."/>
            <person name="Zhang C."/>
            <person name="Fan H."/>
            <person name="Li D."/>
            <person name="Dong L."/>
            <person name="Tao Y."/>
            <person name="Gao C."/>
            <person name="Wu H."/>
            <person name="Li Y."/>
            <person name="Cui Y."/>
            <person name="Guo X."/>
            <person name="Zheng S."/>
            <person name="Wang B."/>
            <person name="Yu K."/>
            <person name="Liang Q."/>
            <person name="Yang W."/>
            <person name="Lou X."/>
            <person name="Chen J."/>
            <person name="Feng M."/>
            <person name="Jian J."/>
            <person name="Zhang X."/>
            <person name="Luo G."/>
            <person name="Jiang Y."/>
            <person name="Liu J."/>
            <person name="Wang Z."/>
            <person name="Sha Y."/>
            <person name="Zhang B."/>
            <person name="Wu H."/>
            <person name="Tang D."/>
            <person name="Shen Q."/>
            <person name="Xue P."/>
            <person name="Zou S."/>
            <person name="Wang X."/>
            <person name="Liu X."/>
            <person name="Wang F."/>
            <person name="Yang Y."/>
            <person name="An X."/>
            <person name="Dong Z."/>
            <person name="Zhang K."/>
            <person name="Zhang X."/>
            <person name="Luo M.C."/>
            <person name="Dvorak J."/>
            <person name="Tong Y."/>
            <person name="Wang J."/>
            <person name="Yang H."/>
            <person name="Li Z."/>
            <person name="Wang D."/>
            <person name="Zhang A."/>
            <person name="Wang J."/>
        </authorList>
    </citation>
    <scope>NUCLEOTIDE SEQUENCE</scope>
    <source>
        <strain evidence="3">cv. G1812</strain>
    </source>
</reference>
<evidence type="ECO:0000313" key="2">
    <source>
        <dbReference type="EnsemblPlants" id="TuG1812G0700002985.01.T01"/>
    </source>
</evidence>
<proteinExistence type="predicted"/>
<reference evidence="2" key="3">
    <citation type="submission" date="2022-06" db="UniProtKB">
        <authorList>
            <consortium name="EnsemblPlants"/>
        </authorList>
    </citation>
    <scope>IDENTIFICATION</scope>
</reference>
<dbReference type="EnsemblPlants" id="TuG1812G0700002985.01.T01">
    <property type="protein sequence ID" value="TuG1812G0700002985.01.T01"/>
    <property type="gene ID" value="TuG1812G0700002985.01"/>
</dbReference>
<dbReference type="Proteomes" id="UP000015106">
    <property type="component" value="Chromosome 7"/>
</dbReference>
<dbReference type="AlphaFoldDB" id="A0A8R7V2T2"/>
<name>A0A8R7V2T2_TRIUA</name>
<organism evidence="2 3">
    <name type="scientific">Triticum urartu</name>
    <name type="common">Red wild einkorn</name>
    <name type="synonym">Crithodium urartu</name>
    <dbReference type="NCBI Taxonomy" id="4572"/>
    <lineage>
        <taxon>Eukaryota</taxon>
        <taxon>Viridiplantae</taxon>
        <taxon>Streptophyta</taxon>
        <taxon>Embryophyta</taxon>
        <taxon>Tracheophyta</taxon>
        <taxon>Spermatophyta</taxon>
        <taxon>Magnoliopsida</taxon>
        <taxon>Liliopsida</taxon>
        <taxon>Poales</taxon>
        <taxon>Poaceae</taxon>
        <taxon>BOP clade</taxon>
        <taxon>Pooideae</taxon>
        <taxon>Triticodae</taxon>
        <taxon>Triticeae</taxon>
        <taxon>Triticinae</taxon>
        <taxon>Triticum</taxon>
    </lineage>
</organism>
<keyword evidence="1" id="KW-0812">Transmembrane</keyword>